<keyword evidence="2" id="KW-0698">rRNA processing</keyword>
<dbReference type="NCBIfam" id="TIGR00006">
    <property type="entry name" value="16S rRNA (cytosine(1402)-N(4))-methyltransferase RsmH"/>
    <property type="match status" value="1"/>
</dbReference>
<dbReference type="PANTHER" id="PTHR11265:SF0">
    <property type="entry name" value="12S RRNA N4-METHYLCYTIDINE METHYLTRANSFERASE"/>
    <property type="match status" value="1"/>
</dbReference>
<protein>
    <submittedName>
        <fullName evidence="6">16S rRNA (Cytosine(1402)-N(4))-methyltransferase</fullName>
    </submittedName>
</protein>
<organism evidence="6 7">
    <name type="scientific">bacterium (Candidatus Gribaldobacteria) CG_4_9_14_3_um_filter_36_15</name>
    <dbReference type="NCBI Taxonomy" id="2014269"/>
    <lineage>
        <taxon>Bacteria</taxon>
        <taxon>Candidatus Gribaldobacteria</taxon>
    </lineage>
</organism>
<dbReference type="InterPro" id="IPR023397">
    <property type="entry name" value="SAM-dep_MeTrfase_MraW_recog"/>
</dbReference>
<comment type="similarity">
    <text evidence="1">Belongs to the methyltransferase superfamily. RsmH family.</text>
</comment>
<keyword evidence="3 6" id="KW-0489">Methyltransferase</keyword>
<keyword evidence="5" id="KW-0949">S-adenosyl-L-methionine</keyword>
<evidence type="ECO:0000256" key="2">
    <source>
        <dbReference type="ARBA" id="ARBA00022552"/>
    </source>
</evidence>
<comment type="caution">
    <text evidence="6">The sequence shown here is derived from an EMBL/GenBank/DDBJ whole genome shotgun (WGS) entry which is preliminary data.</text>
</comment>
<dbReference type="SUPFAM" id="SSF53335">
    <property type="entry name" value="S-adenosyl-L-methionine-dependent methyltransferases"/>
    <property type="match status" value="1"/>
</dbReference>
<evidence type="ECO:0000313" key="6">
    <source>
        <dbReference type="EMBL" id="PJB09429.1"/>
    </source>
</evidence>
<evidence type="ECO:0000313" key="7">
    <source>
        <dbReference type="Proteomes" id="UP000229156"/>
    </source>
</evidence>
<gene>
    <name evidence="6" type="primary">mraW</name>
    <name evidence="6" type="ORF">CO121_00015</name>
</gene>
<evidence type="ECO:0000256" key="4">
    <source>
        <dbReference type="ARBA" id="ARBA00022679"/>
    </source>
</evidence>
<dbReference type="InterPro" id="IPR029063">
    <property type="entry name" value="SAM-dependent_MTases_sf"/>
</dbReference>
<dbReference type="GO" id="GO:0071424">
    <property type="term" value="F:rRNA (cytosine-N4-)-methyltransferase activity"/>
    <property type="evidence" value="ECO:0007669"/>
    <property type="project" value="TreeGrafter"/>
</dbReference>
<keyword evidence="4 6" id="KW-0808">Transferase</keyword>
<reference evidence="7" key="1">
    <citation type="submission" date="2017-09" db="EMBL/GenBank/DDBJ databases">
        <title>Depth-based differentiation of microbial function through sediment-hosted aquifers and enrichment of novel symbionts in the deep terrestrial subsurface.</title>
        <authorList>
            <person name="Probst A.J."/>
            <person name="Ladd B."/>
            <person name="Jarett J.K."/>
            <person name="Geller-Mcgrath D.E."/>
            <person name="Sieber C.M.K."/>
            <person name="Emerson J.B."/>
            <person name="Anantharaman K."/>
            <person name="Thomas B.C."/>
            <person name="Malmstrom R."/>
            <person name="Stieglmeier M."/>
            <person name="Klingl A."/>
            <person name="Woyke T."/>
            <person name="Ryan C.M."/>
            <person name="Banfield J.F."/>
        </authorList>
    </citation>
    <scope>NUCLEOTIDE SEQUENCE [LARGE SCALE GENOMIC DNA]</scope>
</reference>
<evidence type="ECO:0000256" key="3">
    <source>
        <dbReference type="ARBA" id="ARBA00022603"/>
    </source>
</evidence>
<dbReference type="GO" id="GO:0070475">
    <property type="term" value="P:rRNA base methylation"/>
    <property type="evidence" value="ECO:0007669"/>
    <property type="project" value="TreeGrafter"/>
</dbReference>
<dbReference type="SUPFAM" id="SSF81799">
    <property type="entry name" value="Putative methyltransferase TM0872, insert domain"/>
    <property type="match status" value="1"/>
</dbReference>
<dbReference type="Gene3D" id="1.10.150.170">
    <property type="entry name" value="Putative methyltransferase TM0872, insert domain"/>
    <property type="match status" value="1"/>
</dbReference>
<evidence type="ECO:0000256" key="1">
    <source>
        <dbReference type="ARBA" id="ARBA00010396"/>
    </source>
</evidence>
<dbReference type="Pfam" id="PF01795">
    <property type="entry name" value="Methyltransf_5"/>
    <property type="match status" value="1"/>
</dbReference>
<dbReference type="EMBL" id="PFUT01000001">
    <property type="protein sequence ID" value="PJB09429.1"/>
    <property type="molecule type" value="Genomic_DNA"/>
</dbReference>
<proteinExistence type="inferred from homology"/>
<name>A0A2M7ZVR0_9BACT</name>
<accession>A0A2M7ZVR0</accession>
<sequence>MTHIPVLQKEVIDYLDPKPNENFIDATIGEGGHTAAILEKNKPNGKVLGIEIDPEILEKFKFQDRLILVNDSYVNLKNIIEKYNFGPIKGILFDLGMSSWHLEESGRGFSFQKDEPLDMRYDESLKFKVQSSKLTAEEILNKWRGEELEKILREYGQERFAQGIAKKIIETRRIRPIKTTFQLVEIIKRATPSWYHHQRKHFATKTFQALRITVNN</sequence>
<dbReference type="InterPro" id="IPR002903">
    <property type="entry name" value="RsmH"/>
</dbReference>
<evidence type="ECO:0000256" key="5">
    <source>
        <dbReference type="ARBA" id="ARBA00022691"/>
    </source>
</evidence>
<dbReference type="Proteomes" id="UP000229156">
    <property type="component" value="Unassembled WGS sequence"/>
</dbReference>
<dbReference type="AlphaFoldDB" id="A0A2M7ZVR0"/>
<dbReference type="PANTHER" id="PTHR11265">
    <property type="entry name" value="S-ADENOSYL-METHYLTRANSFERASE MRAW"/>
    <property type="match status" value="1"/>
</dbReference>
<feature type="non-terminal residue" evidence="6">
    <location>
        <position position="216"/>
    </location>
</feature>
<dbReference type="Gene3D" id="3.40.50.150">
    <property type="entry name" value="Vaccinia Virus protein VP39"/>
    <property type="match status" value="1"/>
</dbReference>